<feature type="non-terminal residue" evidence="2">
    <location>
        <position position="71"/>
    </location>
</feature>
<comment type="caution">
    <text evidence="2">The sequence shown here is derived from an EMBL/GenBank/DDBJ whole genome shotgun (WGS) entry which is preliminary data.</text>
</comment>
<dbReference type="Proteomes" id="UP000273405">
    <property type="component" value="Unassembled WGS sequence"/>
</dbReference>
<dbReference type="EMBL" id="RAWG01000359">
    <property type="protein sequence ID" value="RKH33972.1"/>
    <property type="molecule type" value="Genomic_DNA"/>
</dbReference>
<evidence type="ECO:0000256" key="1">
    <source>
        <dbReference type="SAM" id="MobiDB-lite"/>
    </source>
</evidence>
<name>A0A3A8N203_9BACT</name>
<proteinExistence type="predicted"/>
<reference evidence="3" key="1">
    <citation type="submission" date="2018-09" db="EMBL/GenBank/DDBJ databases">
        <authorList>
            <person name="Livingstone P.G."/>
            <person name="Whitworth D.E."/>
        </authorList>
    </citation>
    <scope>NUCLEOTIDE SEQUENCE [LARGE SCALE GENOMIC DNA]</scope>
    <source>
        <strain evidence="3">CA040B</strain>
    </source>
</reference>
<accession>A0A3A8N203</accession>
<feature type="region of interest" description="Disordered" evidence="1">
    <location>
        <begin position="26"/>
        <end position="71"/>
    </location>
</feature>
<feature type="compositionally biased region" description="Polar residues" evidence="1">
    <location>
        <begin position="62"/>
        <end position="71"/>
    </location>
</feature>
<gene>
    <name evidence="2" type="ORF">D7X12_35510</name>
</gene>
<sequence length="71" mass="7429">MGHAGRGGLPGAALWLAARAGALLRRRDGLTPPGRGSTDCSSRRSSSGGSRSSRRTWPIPPSTTGTRRCIR</sequence>
<keyword evidence="3" id="KW-1185">Reference proteome</keyword>
<protein>
    <submittedName>
        <fullName evidence="2">Uncharacterized protein</fullName>
    </submittedName>
</protein>
<evidence type="ECO:0000313" key="3">
    <source>
        <dbReference type="Proteomes" id="UP000273405"/>
    </source>
</evidence>
<evidence type="ECO:0000313" key="2">
    <source>
        <dbReference type="EMBL" id="RKH33972.1"/>
    </source>
</evidence>
<dbReference type="AlphaFoldDB" id="A0A3A8N203"/>
<feature type="compositionally biased region" description="Low complexity" evidence="1">
    <location>
        <begin position="34"/>
        <end position="51"/>
    </location>
</feature>
<organism evidence="2 3">
    <name type="scientific">Corallococcus sicarius</name>
    <dbReference type="NCBI Taxonomy" id="2316726"/>
    <lineage>
        <taxon>Bacteria</taxon>
        <taxon>Pseudomonadati</taxon>
        <taxon>Myxococcota</taxon>
        <taxon>Myxococcia</taxon>
        <taxon>Myxococcales</taxon>
        <taxon>Cystobacterineae</taxon>
        <taxon>Myxococcaceae</taxon>
        <taxon>Corallococcus</taxon>
    </lineage>
</organism>